<evidence type="ECO:0000256" key="1">
    <source>
        <dbReference type="SAM" id="MobiDB-lite"/>
    </source>
</evidence>
<feature type="chain" id="PRO_5045897096" description="DUF1236 domain-containing protein" evidence="2">
    <location>
        <begin position="22"/>
        <end position="318"/>
    </location>
</feature>
<sequence>MKYLALGAAAITLAASGSLYARGESLAGPPKSSVRIAGRVLPDNESHAPNDARDRIPDRPEAGDRLVRDMAAKDNKGRAQSLQSLPQDIRLDSGRTEIVISREVDRRMPRLRQSRPAKGTGNLFQQARFALIGGCPPRLSREDDGCAPAGRDRRSVFGTTYRPQLFGYSGYEEGRYVYDDGYLLRLSDTGSVASHLPLLGGALTGGRPWPEAYRSYPVPDYYVDFYGLGGPDSYRYADDVIYRIDPESATIQSVAALLTGDRFIVGNPGPEGYDIYNVPYPYREQYSDTSRTNYRYSDGHIYGIDPTTGLVSSIVDLI</sequence>
<dbReference type="RefSeq" id="WP_265560769.1">
    <property type="nucleotide sequence ID" value="NZ_CP092471.1"/>
</dbReference>
<reference evidence="3" key="1">
    <citation type="submission" date="2022-02" db="EMBL/GenBank/DDBJ databases">
        <title>Qipengyuania spongiae sp. nov., isolated from marine sponge.</title>
        <authorList>
            <person name="Li Z."/>
            <person name="Zhang M."/>
        </authorList>
    </citation>
    <scope>NUCLEOTIDE SEQUENCE</scope>
    <source>
        <strain evidence="3">PHS-Z21</strain>
    </source>
</reference>
<feature type="signal peptide" evidence="2">
    <location>
        <begin position="1"/>
        <end position="21"/>
    </location>
</feature>
<name>A0ABY5T0Y3_9SPHN</name>
<evidence type="ECO:0008006" key="5">
    <source>
        <dbReference type="Google" id="ProtNLM"/>
    </source>
</evidence>
<keyword evidence="2" id="KW-0732">Signal</keyword>
<evidence type="ECO:0000313" key="3">
    <source>
        <dbReference type="EMBL" id="UVI40457.1"/>
    </source>
</evidence>
<evidence type="ECO:0000256" key="2">
    <source>
        <dbReference type="SAM" id="SignalP"/>
    </source>
</evidence>
<evidence type="ECO:0000313" key="4">
    <source>
        <dbReference type="Proteomes" id="UP001065265"/>
    </source>
</evidence>
<organism evidence="3 4">
    <name type="scientific">Qipengyuania spongiae</name>
    <dbReference type="NCBI Taxonomy" id="2909673"/>
    <lineage>
        <taxon>Bacteria</taxon>
        <taxon>Pseudomonadati</taxon>
        <taxon>Pseudomonadota</taxon>
        <taxon>Alphaproteobacteria</taxon>
        <taxon>Sphingomonadales</taxon>
        <taxon>Erythrobacteraceae</taxon>
        <taxon>Qipengyuania</taxon>
    </lineage>
</organism>
<feature type="compositionally biased region" description="Basic and acidic residues" evidence="1">
    <location>
        <begin position="42"/>
        <end position="61"/>
    </location>
</feature>
<feature type="region of interest" description="Disordered" evidence="1">
    <location>
        <begin position="41"/>
        <end position="61"/>
    </location>
</feature>
<dbReference type="Proteomes" id="UP001065265">
    <property type="component" value="Chromosome"/>
</dbReference>
<proteinExistence type="predicted"/>
<gene>
    <name evidence="3" type="ORF">L1F33_05805</name>
</gene>
<protein>
    <recommendedName>
        <fullName evidence="5">DUF1236 domain-containing protein</fullName>
    </recommendedName>
</protein>
<keyword evidence="4" id="KW-1185">Reference proteome</keyword>
<accession>A0ABY5T0Y3</accession>
<dbReference type="EMBL" id="CP092471">
    <property type="protein sequence ID" value="UVI40457.1"/>
    <property type="molecule type" value="Genomic_DNA"/>
</dbReference>